<protein>
    <submittedName>
        <fullName evidence="1">Rho termination factor</fullName>
    </submittedName>
</protein>
<dbReference type="EMBL" id="MK500350">
    <property type="protein sequence ID" value="QBK87398.1"/>
    <property type="molecule type" value="Genomic_DNA"/>
</dbReference>
<evidence type="ECO:0000313" key="1">
    <source>
        <dbReference type="EMBL" id="QBK87398.1"/>
    </source>
</evidence>
<name>A0A481YW27_9VIRU</name>
<gene>
    <name evidence="1" type="ORF">LCMAC201_03080</name>
</gene>
<reference evidence="1" key="1">
    <citation type="journal article" date="2019" name="MBio">
        <title>Virus Genomes from Deep Sea Sediments Expand the Ocean Megavirome and Support Independent Origins of Viral Gigantism.</title>
        <authorList>
            <person name="Backstrom D."/>
            <person name="Yutin N."/>
            <person name="Jorgensen S.L."/>
            <person name="Dharamshi J."/>
            <person name="Homa F."/>
            <person name="Zaremba-Niedwiedzka K."/>
            <person name="Spang A."/>
            <person name="Wolf Y.I."/>
            <person name="Koonin E.V."/>
            <person name="Ettema T.J."/>
        </authorList>
    </citation>
    <scope>NUCLEOTIDE SEQUENCE</scope>
</reference>
<proteinExistence type="predicted"/>
<sequence>MPETITNGCKCQFTGNEPSPTGKGLCPQCYPKGYRALGPRELIWVIKTRSDGTNYWANVHAASMHKDGNVWKCTDCVKEPVQPKVVCISGVCKVQPNEARFYEFPDTDSVEVITASGATYGDIISNKEGTYIVSKSGTPEKLAIDSSNQFIIPDTCLNDLGIFYWNNIAEDADLGYPYTRKHFEELQEKLYNGKIHMQGLLKEYGIVIVSALAKSKQVVKKKIVKKVKAAKKRSNLDERTVIQLRALAKKRGRKITSNMKKADLIKLLRKKSVKRKGCYEAMTKTELLERASKRSITGRRSMSRVQLINSLRKK</sequence>
<accession>A0A481YW27</accession>
<organism evidence="1">
    <name type="scientific">Marseillevirus LCMAC201</name>
    <dbReference type="NCBI Taxonomy" id="2506605"/>
    <lineage>
        <taxon>Viruses</taxon>
        <taxon>Varidnaviria</taxon>
        <taxon>Bamfordvirae</taxon>
        <taxon>Nucleocytoviricota</taxon>
        <taxon>Megaviricetes</taxon>
        <taxon>Pimascovirales</taxon>
        <taxon>Pimascovirales incertae sedis</taxon>
        <taxon>Marseilleviridae</taxon>
    </lineage>
</organism>